<reference evidence="2" key="1">
    <citation type="submission" date="2020-06" db="EMBL/GenBank/DDBJ databases">
        <authorList>
            <person name="Onetto C."/>
        </authorList>
    </citation>
    <scope>NUCLEOTIDE SEQUENCE</scope>
</reference>
<protein>
    <submittedName>
        <fullName evidence="2">Uncharacterized protein</fullName>
    </submittedName>
</protein>
<gene>
    <name evidence="2" type="ORF">AWRI4619_LOCUS2182</name>
</gene>
<accession>A0A9N8J9D6</accession>
<dbReference type="EMBL" id="CAIJEN010000002">
    <property type="protein sequence ID" value="CAD0083615.1"/>
    <property type="molecule type" value="Genomic_DNA"/>
</dbReference>
<evidence type="ECO:0000313" key="2">
    <source>
        <dbReference type="EMBL" id="CAD0083615.1"/>
    </source>
</evidence>
<dbReference type="AlphaFoldDB" id="A0A9N8J9D6"/>
<proteinExistence type="predicted"/>
<comment type="caution">
    <text evidence="2">The sequence shown here is derived from an EMBL/GenBank/DDBJ whole genome shotgun (WGS) entry which is preliminary data.</text>
</comment>
<sequence>MATQADIDAVTDKLSTTGRLSWVIADCPVVVIFKNNSTGHPDSLGQPLDRNGCGDLLRLWVGMNEDTHELFVALTIRIRVSPVRKKTRRQGRLMFMIVPANALQLQGTVVDYTHLDKKLSPHLFDMPSDTQSAKCKLLRMSLDLGSYASDVIMPEYQCRPNVMPQAMVLLRKLKSLSEASSFHLYTNQDESRQAAFQHVSEILLDKDSMITPSIDLKGFYPGGRSACKNMWVEQGWLEAEDKTVADGGNGIERNQKRIQSPSEPQPPPPYEPNTVPSPVCVSPGLEDVPWLPPTIAPVSQRGLLGLPATAPPSTDTYVDSNGQQLCADNTESASIVTDQPFTHVHHHSPSTPEASLSSSYTATFLSGFPTQSPSHRIRDALAAQTKAVPAESSCPSLQVAASSIGDRAFHTDNASTRASTPSAVLDSVPDSATRKDYLRTRLKKLPATSPKDRLLLSRAHKPCISMAYERTSHQRFLILYLIMMIRPVHLRKTTVFPHKEASSRNGFPTLGTTVPQLTISSSRNC</sequence>
<evidence type="ECO:0000256" key="1">
    <source>
        <dbReference type="SAM" id="MobiDB-lite"/>
    </source>
</evidence>
<feature type="region of interest" description="Disordered" evidence="1">
    <location>
        <begin position="242"/>
        <end position="275"/>
    </location>
</feature>
<name>A0A9N8J9D6_9PEZI</name>
<evidence type="ECO:0000313" key="3">
    <source>
        <dbReference type="Proteomes" id="UP000716446"/>
    </source>
</evidence>
<dbReference type="Proteomes" id="UP000716446">
    <property type="component" value="Unassembled WGS sequence"/>
</dbReference>
<keyword evidence="3" id="KW-1185">Reference proteome</keyword>
<organism evidence="2 3">
    <name type="scientific">Aureobasidium vineae</name>
    <dbReference type="NCBI Taxonomy" id="2773715"/>
    <lineage>
        <taxon>Eukaryota</taxon>
        <taxon>Fungi</taxon>
        <taxon>Dikarya</taxon>
        <taxon>Ascomycota</taxon>
        <taxon>Pezizomycotina</taxon>
        <taxon>Dothideomycetes</taxon>
        <taxon>Dothideomycetidae</taxon>
        <taxon>Dothideales</taxon>
        <taxon>Saccotheciaceae</taxon>
        <taxon>Aureobasidium</taxon>
    </lineage>
</organism>